<dbReference type="SUPFAM" id="SSF81383">
    <property type="entry name" value="F-box domain"/>
    <property type="match status" value="1"/>
</dbReference>
<dbReference type="Gene3D" id="1.20.1280.50">
    <property type="match status" value="1"/>
</dbReference>
<name>A0A9W8A406_9FUNG</name>
<dbReference type="AlphaFoldDB" id="A0A9W8A406"/>
<dbReference type="Proteomes" id="UP001150538">
    <property type="component" value="Unassembled WGS sequence"/>
</dbReference>
<dbReference type="Gene3D" id="2.60.40.1470">
    <property type="entry name" value="ApaG domain"/>
    <property type="match status" value="1"/>
</dbReference>
<proteinExistence type="predicted"/>
<dbReference type="InterPro" id="IPR036767">
    <property type="entry name" value="ApaG_sf"/>
</dbReference>
<dbReference type="InterPro" id="IPR036047">
    <property type="entry name" value="F-box-like_dom_sf"/>
</dbReference>
<dbReference type="EMBL" id="JANBPU010000001">
    <property type="protein sequence ID" value="KAJ1922335.1"/>
    <property type="molecule type" value="Genomic_DNA"/>
</dbReference>
<dbReference type="SUPFAM" id="SSF110069">
    <property type="entry name" value="ApaG-like"/>
    <property type="match status" value="1"/>
</dbReference>
<accession>A0A9W8A406</accession>
<keyword evidence="3" id="KW-1185">Reference proteome</keyword>
<reference evidence="2" key="1">
    <citation type="submission" date="2022-07" db="EMBL/GenBank/DDBJ databases">
        <title>Phylogenomic reconstructions and comparative analyses of Kickxellomycotina fungi.</title>
        <authorList>
            <person name="Reynolds N.K."/>
            <person name="Stajich J.E."/>
            <person name="Barry K."/>
            <person name="Grigoriev I.V."/>
            <person name="Crous P."/>
            <person name="Smith M.E."/>
        </authorList>
    </citation>
    <scope>NUCLEOTIDE SEQUENCE</scope>
    <source>
        <strain evidence="2">NBRC 100468</strain>
    </source>
</reference>
<dbReference type="PANTHER" id="PTHR47463:SF2">
    <property type="entry name" value="F-BOX PROTEIN SKIP16"/>
    <property type="match status" value="1"/>
</dbReference>
<dbReference type="Pfam" id="PF04379">
    <property type="entry name" value="DUF525"/>
    <property type="match status" value="1"/>
</dbReference>
<dbReference type="InterPro" id="IPR001810">
    <property type="entry name" value="F-box_dom"/>
</dbReference>
<dbReference type="PROSITE" id="PS51087">
    <property type="entry name" value="APAG"/>
    <property type="match status" value="1"/>
</dbReference>
<dbReference type="InterPro" id="IPR007474">
    <property type="entry name" value="ApaG_domain"/>
</dbReference>
<feature type="domain" description="ApaG" evidence="1">
    <location>
        <begin position="271"/>
        <end position="405"/>
    </location>
</feature>
<evidence type="ECO:0000313" key="3">
    <source>
        <dbReference type="Proteomes" id="UP001150538"/>
    </source>
</evidence>
<comment type="caution">
    <text evidence="2">The sequence shown here is derived from an EMBL/GenBank/DDBJ whole genome shotgun (WGS) entry which is preliminary data.</text>
</comment>
<dbReference type="OrthoDB" id="2305498at2759"/>
<dbReference type="PANTHER" id="PTHR47463">
    <property type="entry name" value="F-BOX PROTEIN SKIP16"/>
    <property type="match status" value="1"/>
</dbReference>
<gene>
    <name evidence="2" type="ORF">H4219_000197</name>
</gene>
<protein>
    <recommendedName>
        <fullName evidence="1">ApaG domain-containing protein</fullName>
    </recommendedName>
</protein>
<dbReference type="Pfam" id="PF12937">
    <property type="entry name" value="F-box-like"/>
    <property type="match status" value="1"/>
</dbReference>
<evidence type="ECO:0000313" key="2">
    <source>
        <dbReference type="EMBL" id="KAJ1922335.1"/>
    </source>
</evidence>
<evidence type="ECO:0000259" key="1">
    <source>
        <dbReference type="PROSITE" id="PS51087"/>
    </source>
</evidence>
<sequence>MSVSTKIPTELMIDIYKRLDDIGSIAECSLVCKQWYLASRNESLWLWFIERRLIDKEAIKEMLCTKENNTNSNPESRVTNYSIYKEWYCSYIGYHDTYTNMRRNMRKLKEWSDKNCPKIYESLNPGLKWRPRVSFSSSNGSSKKSSSNGCDGKIPLNELMQYLPWSDPRLNGFIMAYHLHDGQRFHFSNFSTGLFGTFRCLALVTGCRSPKNSAILHHVVRIQSNTLQYTNLGTFEEFYTRYVHDLVSGRFDVLPANQIVMMPNWGNGTSHAITKGISVSFSIIFCPEENSFSHTYKYRVKLELKDPQKLRYPSVQLLNRCWAVQCHSNEEHRIFGEGVVGLNPILSIEAPTFSYFSQIQDNPHDHIESMCGYFEMIPGTITNPLGPSFNIEVAPVKLRSLGVNNWK</sequence>
<organism evidence="2 3">
    <name type="scientific">Mycoemilia scoparia</name>
    <dbReference type="NCBI Taxonomy" id="417184"/>
    <lineage>
        <taxon>Eukaryota</taxon>
        <taxon>Fungi</taxon>
        <taxon>Fungi incertae sedis</taxon>
        <taxon>Zoopagomycota</taxon>
        <taxon>Kickxellomycotina</taxon>
        <taxon>Kickxellomycetes</taxon>
        <taxon>Kickxellales</taxon>
        <taxon>Kickxellaceae</taxon>
        <taxon>Mycoemilia</taxon>
    </lineage>
</organism>